<comment type="similarity">
    <text evidence="1">Belongs to the sulfatase family.</text>
</comment>
<dbReference type="InterPro" id="IPR017850">
    <property type="entry name" value="Alkaline_phosphatase_core_sf"/>
</dbReference>
<organism evidence="5 6">
    <name type="scientific">Longimicrobium terrae</name>
    <dbReference type="NCBI Taxonomy" id="1639882"/>
    <lineage>
        <taxon>Bacteria</taxon>
        <taxon>Pseudomonadati</taxon>
        <taxon>Gemmatimonadota</taxon>
        <taxon>Longimicrobiia</taxon>
        <taxon>Longimicrobiales</taxon>
        <taxon>Longimicrobiaceae</taxon>
        <taxon>Longimicrobium</taxon>
    </lineage>
</organism>
<feature type="region of interest" description="Disordered" evidence="3">
    <location>
        <begin position="515"/>
        <end position="534"/>
    </location>
</feature>
<feature type="region of interest" description="Disordered" evidence="3">
    <location>
        <begin position="168"/>
        <end position="187"/>
    </location>
</feature>
<accession>A0A841H3D4</accession>
<evidence type="ECO:0000313" key="5">
    <source>
        <dbReference type="EMBL" id="MBB6072478.1"/>
    </source>
</evidence>
<dbReference type="AlphaFoldDB" id="A0A841H3D4"/>
<evidence type="ECO:0000256" key="1">
    <source>
        <dbReference type="ARBA" id="ARBA00008779"/>
    </source>
</evidence>
<dbReference type="InterPro" id="IPR050738">
    <property type="entry name" value="Sulfatase"/>
</dbReference>
<dbReference type="EMBL" id="JACHIA010000015">
    <property type="protein sequence ID" value="MBB6072478.1"/>
    <property type="molecule type" value="Genomic_DNA"/>
</dbReference>
<evidence type="ECO:0000256" key="2">
    <source>
        <dbReference type="ARBA" id="ARBA00022801"/>
    </source>
</evidence>
<keyword evidence="6" id="KW-1185">Reference proteome</keyword>
<keyword evidence="2" id="KW-0378">Hydrolase</keyword>
<protein>
    <submittedName>
        <fullName evidence="5">Arylsulfatase A-like enzyme</fullName>
    </submittedName>
</protein>
<dbReference type="Gene3D" id="3.40.720.10">
    <property type="entry name" value="Alkaline Phosphatase, subunit A"/>
    <property type="match status" value="1"/>
</dbReference>
<reference evidence="5 6" key="1">
    <citation type="submission" date="2020-08" db="EMBL/GenBank/DDBJ databases">
        <title>Genomic Encyclopedia of Type Strains, Phase IV (KMG-IV): sequencing the most valuable type-strain genomes for metagenomic binning, comparative biology and taxonomic classification.</title>
        <authorList>
            <person name="Goeker M."/>
        </authorList>
    </citation>
    <scope>NUCLEOTIDE SEQUENCE [LARGE SCALE GENOMIC DNA]</scope>
    <source>
        <strain evidence="5 6">DSM 29007</strain>
    </source>
</reference>
<evidence type="ECO:0000313" key="6">
    <source>
        <dbReference type="Proteomes" id="UP000582837"/>
    </source>
</evidence>
<evidence type="ECO:0000259" key="4">
    <source>
        <dbReference type="Pfam" id="PF00884"/>
    </source>
</evidence>
<dbReference type="SUPFAM" id="SSF53649">
    <property type="entry name" value="Alkaline phosphatase-like"/>
    <property type="match status" value="1"/>
</dbReference>
<feature type="region of interest" description="Disordered" evidence="3">
    <location>
        <begin position="1"/>
        <end position="26"/>
    </location>
</feature>
<dbReference type="PANTHER" id="PTHR42693:SF53">
    <property type="entry name" value="ENDO-4-O-SULFATASE"/>
    <property type="match status" value="1"/>
</dbReference>
<sequence>MQTSDAADGPGEHASNPASSGTDGGRSGMAGMNVVMFITDQDRRIQHFPPGWAEQNLPGLTRLQSRGVRFQNAFTNSCMCSPARATLMTGYFPAQHGVRYTLETSMDDPLLYDQVEMPVDFANLATVAAAAGYTPVYKGKWHLSKYPPRGQWEPRDVEKYGFGRWDPPDAGANQSIPEAGGGEPDNDGRFMLSRADADGSYEGALEYLESAAAGQQPFFLVVSLVNPHDVLFYPDTYIEAGYEDAWLKGDIGLPETVDEDLSTKPVVQREFLAMFNQTGSLDNHQMKLDYLNFYGNLIKASDQYLVDVLDTLDRTGLRGSTVVIRTADHGEMGLAHGGLRQKNFNAYEESLRVPLIFSSPALYDGPLESGALVSHVDFLPTIASLLHTPAEARAPWQGVDYSAVVLNPSHALPPQSYVVFTWDDWQAGQPNPPYLPPPNHIVCVRKAGWKLARYYDANGNVPEQWEMYDLNADPLEKTNLAWRGYQRTEREELAFLRLQRLMAEVEQTRLAPLPDTPVITSAETPRLDRLASGS</sequence>
<dbReference type="Proteomes" id="UP000582837">
    <property type="component" value="Unassembled WGS sequence"/>
</dbReference>
<dbReference type="PANTHER" id="PTHR42693">
    <property type="entry name" value="ARYLSULFATASE FAMILY MEMBER"/>
    <property type="match status" value="1"/>
</dbReference>
<dbReference type="InterPro" id="IPR000917">
    <property type="entry name" value="Sulfatase_N"/>
</dbReference>
<dbReference type="GO" id="GO:0004065">
    <property type="term" value="F:arylsulfatase activity"/>
    <property type="evidence" value="ECO:0007669"/>
    <property type="project" value="TreeGrafter"/>
</dbReference>
<proteinExistence type="inferred from homology"/>
<feature type="compositionally biased region" description="Basic and acidic residues" evidence="3">
    <location>
        <begin position="525"/>
        <end position="534"/>
    </location>
</feature>
<dbReference type="Pfam" id="PF00884">
    <property type="entry name" value="Sulfatase"/>
    <property type="match status" value="1"/>
</dbReference>
<comment type="caution">
    <text evidence="5">The sequence shown here is derived from an EMBL/GenBank/DDBJ whole genome shotgun (WGS) entry which is preliminary data.</text>
</comment>
<name>A0A841H3D4_9BACT</name>
<evidence type="ECO:0000256" key="3">
    <source>
        <dbReference type="SAM" id="MobiDB-lite"/>
    </source>
</evidence>
<feature type="domain" description="Sulfatase N-terminal" evidence="4">
    <location>
        <begin position="52"/>
        <end position="387"/>
    </location>
</feature>
<dbReference type="RefSeq" id="WP_170038271.1">
    <property type="nucleotide sequence ID" value="NZ_JABDTL010000002.1"/>
</dbReference>
<gene>
    <name evidence="5" type="ORF">HNQ61_004140</name>
</gene>